<keyword evidence="1" id="KW-1133">Transmembrane helix</keyword>
<feature type="transmembrane region" description="Helical" evidence="1">
    <location>
        <begin position="72"/>
        <end position="91"/>
    </location>
</feature>
<dbReference type="Proteomes" id="UP001526201">
    <property type="component" value="Unassembled WGS sequence"/>
</dbReference>
<dbReference type="RefSeq" id="WP_264071597.1">
    <property type="nucleotide sequence ID" value="NZ_JACKTY010000049.1"/>
</dbReference>
<reference evidence="2 3" key="1">
    <citation type="journal article" date="2022" name="BMC Genomics">
        <title>Comparative genome analysis of mycobacteria focusing on tRNA and non-coding RNA.</title>
        <authorList>
            <person name="Behra P.R.K."/>
            <person name="Pettersson B.M.F."/>
            <person name="Ramesh M."/>
            <person name="Das S."/>
            <person name="Dasgupta S."/>
            <person name="Kirsebom L.A."/>
        </authorList>
    </citation>
    <scope>NUCLEOTIDE SEQUENCE [LARGE SCALE GENOMIC DNA]</scope>
    <source>
        <strain evidence="2 3">DSM 44078</strain>
    </source>
</reference>
<evidence type="ECO:0000256" key="1">
    <source>
        <dbReference type="SAM" id="Phobius"/>
    </source>
</evidence>
<name>A0ABT3CM49_9MYCO</name>
<feature type="transmembrane region" description="Helical" evidence="1">
    <location>
        <begin position="111"/>
        <end position="132"/>
    </location>
</feature>
<comment type="caution">
    <text evidence="2">The sequence shown here is derived from an EMBL/GenBank/DDBJ whole genome shotgun (WGS) entry which is preliminary data.</text>
</comment>
<keyword evidence="3" id="KW-1185">Reference proteome</keyword>
<organism evidence="2 3">
    <name type="scientific">Mycolicibacterium komossense</name>
    <dbReference type="NCBI Taxonomy" id="1779"/>
    <lineage>
        <taxon>Bacteria</taxon>
        <taxon>Bacillati</taxon>
        <taxon>Actinomycetota</taxon>
        <taxon>Actinomycetes</taxon>
        <taxon>Mycobacteriales</taxon>
        <taxon>Mycobacteriaceae</taxon>
        <taxon>Mycolicibacterium</taxon>
    </lineage>
</organism>
<accession>A0ABT3CM49</accession>
<proteinExistence type="predicted"/>
<evidence type="ECO:0000313" key="3">
    <source>
        <dbReference type="Proteomes" id="UP001526201"/>
    </source>
</evidence>
<sequence length="155" mass="16777">MIAIRVVLLLAGVASGLYGVSLLWENPLEVLIRIVIWAAAGVALHDFVFAPLSAAIGFAGRRVIPRSWWPPVAVAGLCSVVLVLLAIPVFSRPGAHADNLTVVDRNYPLGLWISLALVWACVPVYLVVTRFLPVRQDEMVQRQGAKHVDGQPPTV</sequence>
<protein>
    <submittedName>
        <fullName evidence="2">Uncharacterized protein</fullName>
    </submittedName>
</protein>
<keyword evidence="1" id="KW-0472">Membrane</keyword>
<feature type="transmembrane region" description="Helical" evidence="1">
    <location>
        <begin position="35"/>
        <end position="60"/>
    </location>
</feature>
<dbReference type="EMBL" id="JACKTY010000049">
    <property type="protein sequence ID" value="MCV7230341.1"/>
    <property type="molecule type" value="Genomic_DNA"/>
</dbReference>
<keyword evidence="1" id="KW-0812">Transmembrane</keyword>
<evidence type="ECO:0000313" key="2">
    <source>
        <dbReference type="EMBL" id="MCV7230341.1"/>
    </source>
</evidence>
<gene>
    <name evidence="2" type="ORF">H7J73_30460</name>
</gene>